<evidence type="ECO:0000313" key="2">
    <source>
        <dbReference type="Proteomes" id="UP000789920"/>
    </source>
</evidence>
<sequence length="65" mass="7423">KDLTAPQSLLPSILDPRIKNLSIVSEANRYMTEKLLKKKFVEMKTKLSLNDTSSILLNSNFQQKT</sequence>
<reference evidence="1" key="1">
    <citation type="submission" date="2021-06" db="EMBL/GenBank/DDBJ databases">
        <authorList>
            <person name="Kallberg Y."/>
            <person name="Tangrot J."/>
            <person name="Rosling A."/>
        </authorList>
    </citation>
    <scope>NUCLEOTIDE SEQUENCE</scope>
    <source>
        <strain evidence="1">MA461A</strain>
    </source>
</reference>
<proteinExistence type="predicted"/>
<gene>
    <name evidence="1" type="ORF">RPERSI_LOCUS31908</name>
</gene>
<feature type="non-terminal residue" evidence="1">
    <location>
        <position position="65"/>
    </location>
</feature>
<dbReference type="EMBL" id="CAJVQC010130595">
    <property type="protein sequence ID" value="CAG8841506.1"/>
    <property type="molecule type" value="Genomic_DNA"/>
</dbReference>
<keyword evidence="2" id="KW-1185">Reference proteome</keyword>
<organism evidence="1 2">
    <name type="scientific">Racocetra persica</name>
    <dbReference type="NCBI Taxonomy" id="160502"/>
    <lineage>
        <taxon>Eukaryota</taxon>
        <taxon>Fungi</taxon>
        <taxon>Fungi incertae sedis</taxon>
        <taxon>Mucoromycota</taxon>
        <taxon>Glomeromycotina</taxon>
        <taxon>Glomeromycetes</taxon>
        <taxon>Diversisporales</taxon>
        <taxon>Gigasporaceae</taxon>
        <taxon>Racocetra</taxon>
    </lineage>
</organism>
<dbReference type="Proteomes" id="UP000789920">
    <property type="component" value="Unassembled WGS sequence"/>
</dbReference>
<comment type="caution">
    <text evidence="1">The sequence shown here is derived from an EMBL/GenBank/DDBJ whole genome shotgun (WGS) entry which is preliminary data.</text>
</comment>
<accession>A0ACA9SJ80</accession>
<evidence type="ECO:0000313" key="1">
    <source>
        <dbReference type="EMBL" id="CAG8841506.1"/>
    </source>
</evidence>
<protein>
    <submittedName>
        <fullName evidence="1">19876_t:CDS:1</fullName>
    </submittedName>
</protein>
<name>A0ACA9SJ80_9GLOM</name>
<feature type="non-terminal residue" evidence="1">
    <location>
        <position position="1"/>
    </location>
</feature>